<dbReference type="GO" id="GO:0005776">
    <property type="term" value="C:autophagosome"/>
    <property type="evidence" value="ECO:0007669"/>
    <property type="project" value="TreeGrafter"/>
</dbReference>
<comment type="subcellular location">
    <subcellularLocation>
        <location evidence="1">Preautophagosomal structure membrane</location>
        <topology evidence="1">Peripheral membrane protein</topology>
    </subcellularLocation>
</comment>
<keyword evidence="8" id="KW-0067">ATP-binding</keyword>
<evidence type="ECO:0000256" key="11">
    <source>
        <dbReference type="ARBA" id="ARBA00030237"/>
    </source>
</evidence>
<dbReference type="PROSITE" id="PS50011">
    <property type="entry name" value="PROTEIN_KINASE_DOM"/>
    <property type="match status" value="1"/>
</dbReference>
<evidence type="ECO:0000256" key="9">
    <source>
        <dbReference type="ARBA" id="ARBA00022927"/>
    </source>
</evidence>
<evidence type="ECO:0000256" key="8">
    <source>
        <dbReference type="ARBA" id="ARBA00022840"/>
    </source>
</evidence>
<feature type="compositionally biased region" description="Basic and acidic residues" evidence="14">
    <location>
        <begin position="644"/>
        <end position="653"/>
    </location>
</feature>
<feature type="region of interest" description="Disordered" evidence="14">
    <location>
        <begin position="462"/>
        <end position="544"/>
    </location>
</feature>
<dbReference type="GO" id="GO:0061709">
    <property type="term" value="P:reticulophagy"/>
    <property type="evidence" value="ECO:0007669"/>
    <property type="project" value="TreeGrafter"/>
</dbReference>
<dbReference type="GO" id="GO:0034727">
    <property type="term" value="P:piecemeal microautophagy of the nucleus"/>
    <property type="evidence" value="ECO:0007669"/>
    <property type="project" value="TreeGrafter"/>
</dbReference>
<dbReference type="SMART" id="SM00220">
    <property type="entry name" value="S_TKc"/>
    <property type="match status" value="1"/>
</dbReference>
<feature type="compositionally biased region" description="Polar residues" evidence="14">
    <location>
        <begin position="694"/>
        <end position="715"/>
    </location>
</feature>
<dbReference type="GO" id="GO:0005829">
    <property type="term" value="C:cytosol"/>
    <property type="evidence" value="ECO:0007669"/>
    <property type="project" value="TreeGrafter"/>
</dbReference>
<evidence type="ECO:0000313" key="17">
    <source>
        <dbReference type="Proteomes" id="UP001265746"/>
    </source>
</evidence>
<dbReference type="AlphaFoldDB" id="A0AAD9S497"/>
<dbReference type="GO" id="GO:0004674">
    <property type="term" value="F:protein serine/threonine kinase activity"/>
    <property type="evidence" value="ECO:0007669"/>
    <property type="project" value="UniProtKB-KW"/>
</dbReference>
<dbReference type="GO" id="GO:0015031">
    <property type="term" value="P:protein transport"/>
    <property type="evidence" value="ECO:0007669"/>
    <property type="project" value="UniProtKB-KW"/>
</dbReference>
<comment type="catalytic activity">
    <reaction evidence="13">
        <text>L-seryl-[protein] + ATP = O-phospho-L-seryl-[protein] + ADP + H(+)</text>
        <dbReference type="Rhea" id="RHEA:17989"/>
        <dbReference type="Rhea" id="RHEA-COMP:9863"/>
        <dbReference type="Rhea" id="RHEA-COMP:11604"/>
        <dbReference type="ChEBI" id="CHEBI:15378"/>
        <dbReference type="ChEBI" id="CHEBI:29999"/>
        <dbReference type="ChEBI" id="CHEBI:30616"/>
        <dbReference type="ChEBI" id="CHEBI:83421"/>
        <dbReference type="ChEBI" id="CHEBI:456216"/>
        <dbReference type="EC" id="2.7.11.1"/>
    </reaction>
</comment>
<comment type="catalytic activity">
    <reaction evidence="12">
        <text>L-threonyl-[protein] + ATP = O-phospho-L-threonyl-[protein] + ADP + H(+)</text>
        <dbReference type="Rhea" id="RHEA:46608"/>
        <dbReference type="Rhea" id="RHEA-COMP:11060"/>
        <dbReference type="Rhea" id="RHEA-COMP:11605"/>
        <dbReference type="ChEBI" id="CHEBI:15378"/>
        <dbReference type="ChEBI" id="CHEBI:30013"/>
        <dbReference type="ChEBI" id="CHEBI:30616"/>
        <dbReference type="ChEBI" id="CHEBI:61977"/>
        <dbReference type="ChEBI" id="CHEBI:456216"/>
        <dbReference type="EC" id="2.7.11.1"/>
    </reaction>
</comment>
<gene>
    <name evidence="16" type="ORF">N8I77_012548</name>
</gene>
<dbReference type="GO" id="GO:0000422">
    <property type="term" value="P:autophagy of mitochondrion"/>
    <property type="evidence" value="ECO:0007669"/>
    <property type="project" value="TreeGrafter"/>
</dbReference>
<dbReference type="Gene3D" id="3.30.200.20">
    <property type="entry name" value="Phosphorylase Kinase, domain 1"/>
    <property type="match status" value="1"/>
</dbReference>
<evidence type="ECO:0000259" key="15">
    <source>
        <dbReference type="PROSITE" id="PS50011"/>
    </source>
</evidence>
<dbReference type="GO" id="GO:0034045">
    <property type="term" value="C:phagophore assembly site membrane"/>
    <property type="evidence" value="ECO:0007669"/>
    <property type="project" value="UniProtKB-SubCell"/>
</dbReference>
<dbReference type="Pfam" id="PF00069">
    <property type="entry name" value="Pkinase"/>
    <property type="match status" value="1"/>
</dbReference>
<evidence type="ECO:0000256" key="2">
    <source>
        <dbReference type="ARBA" id="ARBA00012513"/>
    </source>
</evidence>
<feature type="compositionally biased region" description="Polar residues" evidence="14">
    <location>
        <begin position="595"/>
        <end position="621"/>
    </location>
</feature>
<evidence type="ECO:0000256" key="13">
    <source>
        <dbReference type="ARBA" id="ARBA00048679"/>
    </source>
</evidence>
<evidence type="ECO:0000313" key="16">
    <source>
        <dbReference type="EMBL" id="KAK2597784.1"/>
    </source>
</evidence>
<keyword evidence="4" id="KW-0723">Serine/threonine-protein kinase</keyword>
<dbReference type="Gene3D" id="1.10.510.10">
    <property type="entry name" value="Transferase(Phosphotransferase) domain 1"/>
    <property type="match status" value="1"/>
</dbReference>
<keyword evidence="10" id="KW-0072">Autophagy</keyword>
<dbReference type="InterPro" id="IPR011009">
    <property type="entry name" value="Kinase-like_dom_sf"/>
</dbReference>
<sequence length="740" mass="82085">MDDAAGGWHTVMPTSHHGSNRLSRPQVEQYELQSLKEWKGSSGNWSGLGKHVTAADHPEAKTKVHARFKTIEHLGATRISVVEKVHYTLHNNKYPVCLARKRIRPRRDMTLKMLRAEAEVMERLDHDHIIKLVGTYSIKYNELYLLIWPVAVCDLSTFLNEVDDLQHGECNWEDVVSRFEALDLRRPDGKGDIGHGLCHKQYLHQIIGCISQATSFCHKQHIRHLDLKPHNILLAPGRVYLADFGIAKDVNQRDHTHTLGALGTPNWRAPEMSSTEDEWSMKAADVYTLGLVLLNILAILYGANMFEFEQALCDEHSVPSVGKLGRFQDSLAALALASQEVKDPHEATVAPKHIVWLTSRMVSSKPKSRPDAALVDKELVCLGGIDQIYHSPCCKKSSRYVTELLDDRQRVMATAMKSLQQENDRLSSKVREYEMRIQGDMVRGEKSNKLLEDERRKRKQLEDHFAEMQRDRAHRRPQTARHERQFQDNAPRPNLRYAKEIVDSRPPFSVQEPATAPRSKMARPGSENELRPATTDAQPKTHSAHPLTFARVAAAAATNRGVPIPSKSPQPGAKTKRKASRLPLPGSPATPIRSRAQTPTLNRDSSLTDSTQHSMASSVLSRISVGTKDTSVSPSPAMGGSPRMSRDDKKSTDGHWIVPGAGLGISGVPFENFAEGASDLGLDGGDSVGRGESNDPSSLVPSASTLSPIDPQSPTRGPPRPNAKSWADVARKQRRGVVSS</sequence>
<dbReference type="PANTHER" id="PTHR24348:SF22">
    <property type="entry name" value="NON-SPECIFIC SERINE_THREONINE PROTEIN KINASE"/>
    <property type="match status" value="1"/>
</dbReference>
<evidence type="ECO:0000256" key="1">
    <source>
        <dbReference type="ARBA" id="ARBA00004623"/>
    </source>
</evidence>
<accession>A0AAD9S497</accession>
<reference evidence="16" key="1">
    <citation type="submission" date="2023-06" db="EMBL/GenBank/DDBJ databases">
        <authorList>
            <person name="Noh H."/>
        </authorList>
    </citation>
    <scope>NUCLEOTIDE SEQUENCE</scope>
    <source>
        <strain evidence="16">DUCC20226</strain>
    </source>
</reference>
<evidence type="ECO:0000256" key="10">
    <source>
        <dbReference type="ARBA" id="ARBA00023006"/>
    </source>
</evidence>
<dbReference type="PROSITE" id="PS00108">
    <property type="entry name" value="PROTEIN_KINASE_ST"/>
    <property type="match status" value="1"/>
</dbReference>
<dbReference type="InterPro" id="IPR008271">
    <property type="entry name" value="Ser/Thr_kinase_AS"/>
</dbReference>
<feature type="compositionally biased region" description="Basic and acidic residues" evidence="14">
    <location>
        <begin position="462"/>
        <end position="471"/>
    </location>
</feature>
<dbReference type="EMBL" id="JAUJFL010000009">
    <property type="protein sequence ID" value="KAK2597784.1"/>
    <property type="molecule type" value="Genomic_DNA"/>
</dbReference>
<dbReference type="GO" id="GO:0005524">
    <property type="term" value="F:ATP binding"/>
    <property type="evidence" value="ECO:0007669"/>
    <property type="project" value="UniProtKB-KW"/>
</dbReference>
<keyword evidence="17" id="KW-1185">Reference proteome</keyword>
<feature type="compositionally biased region" description="Polar residues" evidence="14">
    <location>
        <begin position="12"/>
        <end position="23"/>
    </location>
</feature>
<feature type="region of interest" description="Disordered" evidence="14">
    <location>
        <begin position="1"/>
        <end position="24"/>
    </location>
</feature>
<evidence type="ECO:0000256" key="3">
    <source>
        <dbReference type="ARBA" id="ARBA00022448"/>
    </source>
</evidence>
<feature type="region of interest" description="Disordered" evidence="14">
    <location>
        <begin position="677"/>
        <end position="740"/>
    </location>
</feature>
<protein>
    <recommendedName>
        <fullName evidence="2">non-specific serine/threonine protein kinase</fullName>
        <ecNumber evidence="2">2.7.11.1</ecNumber>
    </recommendedName>
    <alternativeName>
        <fullName evidence="11">Autophagy-related protein 1</fullName>
    </alternativeName>
</protein>
<keyword evidence="6" id="KW-0547">Nucleotide-binding</keyword>
<evidence type="ECO:0000256" key="7">
    <source>
        <dbReference type="ARBA" id="ARBA00022777"/>
    </source>
</evidence>
<keyword evidence="3" id="KW-0813">Transport</keyword>
<dbReference type="InterPro" id="IPR000719">
    <property type="entry name" value="Prot_kinase_dom"/>
</dbReference>
<dbReference type="GO" id="GO:0010506">
    <property type="term" value="P:regulation of autophagy"/>
    <property type="evidence" value="ECO:0007669"/>
    <property type="project" value="InterPro"/>
</dbReference>
<evidence type="ECO:0000256" key="5">
    <source>
        <dbReference type="ARBA" id="ARBA00022679"/>
    </source>
</evidence>
<dbReference type="Proteomes" id="UP001265746">
    <property type="component" value="Unassembled WGS sequence"/>
</dbReference>
<dbReference type="EC" id="2.7.11.1" evidence="2"/>
<keyword evidence="5" id="KW-0808">Transferase</keyword>
<dbReference type="SUPFAM" id="SSF56112">
    <property type="entry name" value="Protein kinase-like (PK-like)"/>
    <property type="match status" value="1"/>
</dbReference>
<evidence type="ECO:0000256" key="4">
    <source>
        <dbReference type="ARBA" id="ARBA00022527"/>
    </source>
</evidence>
<evidence type="ECO:0000256" key="12">
    <source>
        <dbReference type="ARBA" id="ARBA00047899"/>
    </source>
</evidence>
<keyword evidence="7" id="KW-0418">Kinase</keyword>
<feature type="domain" description="Protein kinase" evidence="15">
    <location>
        <begin position="68"/>
        <end position="380"/>
    </location>
</feature>
<feature type="region of interest" description="Disordered" evidence="14">
    <location>
        <begin position="560"/>
        <end position="655"/>
    </location>
</feature>
<organism evidence="16 17">
    <name type="scientific">Phomopsis amygdali</name>
    <name type="common">Fusicoccum amygdali</name>
    <dbReference type="NCBI Taxonomy" id="1214568"/>
    <lineage>
        <taxon>Eukaryota</taxon>
        <taxon>Fungi</taxon>
        <taxon>Dikarya</taxon>
        <taxon>Ascomycota</taxon>
        <taxon>Pezizomycotina</taxon>
        <taxon>Sordariomycetes</taxon>
        <taxon>Sordariomycetidae</taxon>
        <taxon>Diaporthales</taxon>
        <taxon>Diaporthaceae</taxon>
        <taxon>Diaporthe</taxon>
    </lineage>
</organism>
<dbReference type="CDD" id="cd00180">
    <property type="entry name" value="PKc"/>
    <property type="match status" value="1"/>
</dbReference>
<comment type="caution">
    <text evidence="16">The sequence shown here is derived from an EMBL/GenBank/DDBJ whole genome shotgun (WGS) entry which is preliminary data.</text>
</comment>
<evidence type="ECO:0000256" key="6">
    <source>
        <dbReference type="ARBA" id="ARBA00022741"/>
    </source>
</evidence>
<name>A0AAD9S497_PHOAM</name>
<dbReference type="InterPro" id="IPR045269">
    <property type="entry name" value="Atg1-like"/>
</dbReference>
<dbReference type="GO" id="GO:0042594">
    <property type="term" value="P:response to starvation"/>
    <property type="evidence" value="ECO:0007669"/>
    <property type="project" value="TreeGrafter"/>
</dbReference>
<dbReference type="GO" id="GO:0000045">
    <property type="term" value="P:autophagosome assembly"/>
    <property type="evidence" value="ECO:0007669"/>
    <property type="project" value="TreeGrafter"/>
</dbReference>
<proteinExistence type="predicted"/>
<keyword evidence="9" id="KW-0653">Protein transport</keyword>
<dbReference type="PANTHER" id="PTHR24348">
    <property type="entry name" value="SERINE/THREONINE-PROTEIN KINASE UNC-51-RELATED"/>
    <property type="match status" value="1"/>
</dbReference>
<evidence type="ECO:0000256" key="14">
    <source>
        <dbReference type="SAM" id="MobiDB-lite"/>
    </source>
</evidence>